<gene>
    <name evidence="3" type="ORF">TCAL_02302</name>
</gene>
<name>A0A553NQ44_TIGCA</name>
<proteinExistence type="predicted"/>
<keyword evidence="4" id="KW-1185">Reference proteome</keyword>
<feature type="compositionally biased region" description="Low complexity" evidence="1">
    <location>
        <begin position="202"/>
        <end position="222"/>
    </location>
</feature>
<dbReference type="Proteomes" id="UP000318571">
    <property type="component" value="Chromosome 4"/>
</dbReference>
<comment type="caution">
    <text evidence="3">The sequence shown here is derived from an EMBL/GenBank/DDBJ whole genome shotgun (WGS) entry which is preliminary data.</text>
</comment>
<evidence type="ECO:0000256" key="1">
    <source>
        <dbReference type="SAM" id="MobiDB-lite"/>
    </source>
</evidence>
<organism evidence="3 4">
    <name type="scientific">Tigriopus californicus</name>
    <name type="common">Marine copepod</name>
    <dbReference type="NCBI Taxonomy" id="6832"/>
    <lineage>
        <taxon>Eukaryota</taxon>
        <taxon>Metazoa</taxon>
        <taxon>Ecdysozoa</taxon>
        <taxon>Arthropoda</taxon>
        <taxon>Crustacea</taxon>
        <taxon>Multicrustacea</taxon>
        <taxon>Hexanauplia</taxon>
        <taxon>Copepoda</taxon>
        <taxon>Harpacticoida</taxon>
        <taxon>Harpacticidae</taxon>
        <taxon>Tigriopus</taxon>
    </lineage>
</organism>
<feature type="region of interest" description="Disordered" evidence="1">
    <location>
        <begin position="202"/>
        <end position="224"/>
    </location>
</feature>
<accession>A0A553NQ44</accession>
<reference evidence="3 4" key="1">
    <citation type="journal article" date="2018" name="Nat. Ecol. Evol.">
        <title>Genomic signatures of mitonuclear coevolution across populations of Tigriopus californicus.</title>
        <authorList>
            <person name="Barreto F.S."/>
            <person name="Watson E.T."/>
            <person name="Lima T.G."/>
            <person name="Willett C.S."/>
            <person name="Edmands S."/>
            <person name="Li W."/>
            <person name="Burton R.S."/>
        </authorList>
    </citation>
    <scope>NUCLEOTIDE SEQUENCE [LARGE SCALE GENOMIC DNA]</scope>
    <source>
        <strain evidence="3 4">San Diego</strain>
    </source>
</reference>
<evidence type="ECO:0000313" key="3">
    <source>
        <dbReference type="EMBL" id="TRY67563.1"/>
    </source>
</evidence>
<feature type="chain" id="PRO_5021850972" evidence="2">
    <location>
        <begin position="18"/>
        <end position="362"/>
    </location>
</feature>
<dbReference type="EMBL" id="VCGU01000011">
    <property type="protein sequence ID" value="TRY67563.1"/>
    <property type="molecule type" value="Genomic_DNA"/>
</dbReference>
<dbReference type="AlphaFoldDB" id="A0A553NQ44"/>
<keyword evidence="2" id="KW-0732">Signal</keyword>
<evidence type="ECO:0000256" key="2">
    <source>
        <dbReference type="SAM" id="SignalP"/>
    </source>
</evidence>
<protein>
    <submittedName>
        <fullName evidence="3">Uncharacterized protein</fullName>
    </submittedName>
</protein>
<feature type="signal peptide" evidence="2">
    <location>
        <begin position="1"/>
        <end position="17"/>
    </location>
</feature>
<evidence type="ECO:0000313" key="4">
    <source>
        <dbReference type="Proteomes" id="UP000318571"/>
    </source>
</evidence>
<sequence length="362" mass="41470">MKLTWCVLLVSIGLGSSEEDVEPREDELIPFPEALKLIYPEFTLELDDIPLQLEDVEDLPITGEDLEAKRRNSYLRKILRRKRQKPDFLRELDDRSKFIKTQLPVTELRRMQKEKPNVRLIRIIRNKKLDDDQLATTSKVEEFFAPDFDSKRSTSTMIPPKEVPPPNLEIHVPSQRLQPPQYEFSPATTTTTTTIANTAGTTTTTQKTSFTTSPSTARTTTTPQKSELDFILQEKVGGFPISIRSPRMNHVMDIQKRFNDMSLVKTIHSKMPELTAQLRGFIRDEVQAQICQVLFNSSPETCGQGYVRAGSARAYPFYPGYPVFYPSPYPYREYTNHGGYQPGTPQLGILDSDEQKFSMLFH</sequence>